<keyword evidence="2" id="KW-0342">GTP-binding</keyword>
<dbReference type="AlphaFoldDB" id="Q316G4"/>
<keyword evidence="6" id="KW-1185">Reference proteome</keyword>
<evidence type="ECO:0000256" key="2">
    <source>
        <dbReference type="ARBA" id="ARBA00023134"/>
    </source>
</evidence>
<dbReference type="InterPro" id="IPR000897">
    <property type="entry name" value="SRP54_GTPase_dom"/>
</dbReference>
<protein>
    <submittedName>
        <fullName evidence="5">GTP-binding signal recognition particle SRP54 G-domain-containing protein</fullName>
    </submittedName>
</protein>
<keyword evidence="1" id="KW-0547">Nucleotide-binding</keyword>
<dbReference type="Pfam" id="PF00448">
    <property type="entry name" value="SRP54"/>
    <property type="match status" value="1"/>
</dbReference>
<evidence type="ECO:0000259" key="4">
    <source>
        <dbReference type="SMART" id="SM00962"/>
    </source>
</evidence>
<sequence length="362" mass="39015">MQVRTFKGPSAKTVLDMIKAEIGPEAVILSSRDCSGDGVTWCEMTVGVEREAAAAPRMGRDEPAAGDQTPPAGWDEWHREWDEIKGHIMALMKPALRLDELAPRQRVALEYLEREGVEDNVILALYRRLRGAPSLSVLEPLSAVVPVKGWGGADWPQKMQIVCGPSGVGKTSAVVRMALALRRQNAGVRICVLNADSQRGSGRMVLRHYAELCGMGYHEISGPADAAALLGELDGYDKILVDTPVPGRGATLRSLLEETGLDVLEQQVPAAVQLVMSPLYGDAQISFFLRQYECGLPCGLVWTKLDEACNFGALINVPAASGLPVTALSFGSGLKNSLASARGTMIWRLVFKKQLPGDVAAR</sequence>
<evidence type="ECO:0000313" key="6">
    <source>
        <dbReference type="Proteomes" id="UP000002710"/>
    </source>
</evidence>
<feature type="domain" description="SRP54-type proteins GTP-binding" evidence="4">
    <location>
        <begin position="157"/>
        <end position="352"/>
    </location>
</feature>
<dbReference type="SMR" id="Q316G4"/>
<gene>
    <name evidence="5" type="ordered locus">Dde_0381</name>
</gene>
<dbReference type="EMBL" id="CP000112">
    <property type="protein sequence ID" value="ABB37182.1"/>
    <property type="molecule type" value="Genomic_DNA"/>
</dbReference>
<name>Q316G4_OLEA2</name>
<dbReference type="DNASU" id="3756313"/>
<dbReference type="Gene3D" id="3.40.50.300">
    <property type="entry name" value="P-loop containing nucleotide triphosphate hydrolases"/>
    <property type="match status" value="1"/>
</dbReference>
<dbReference type="InterPro" id="IPR027417">
    <property type="entry name" value="P-loop_NTPase"/>
</dbReference>
<accession>Q316G4</accession>
<dbReference type="GO" id="GO:0005525">
    <property type="term" value="F:GTP binding"/>
    <property type="evidence" value="ECO:0007669"/>
    <property type="project" value="UniProtKB-KW"/>
</dbReference>
<dbReference type="HOGENOM" id="CLU_009301_11_4_7"/>
<dbReference type="SMART" id="SM00962">
    <property type="entry name" value="SRP54"/>
    <property type="match status" value="1"/>
</dbReference>
<evidence type="ECO:0000313" key="5">
    <source>
        <dbReference type="EMBL" id="ABB37182.1"/>
    </source>
</evidence>
<dbReference type="STRING" id="207559.Dde_0381"/>
<dbReference type="eggNOG" id="COG1419">
    <property type="taxonomic scope" value="Bacteria"/>
</dbReference>
<dbReference type="Proteomes" id="UP000002710">
    <property type="component" value="Chromosome"/>
</dbReference>
<feature type="compositionally biased region" description="Basic and acidic residues" evidence="3">
    <location>
        <begin position="53"/>
        <end position="63"/>
    </location>
</feature>
<proteinExistence type="predicted"/>
<evidence type="ECO:0000256" key="1">
    <source>
        <dbReference type="ARBA" id="ARBA00022741"/>
    </source>
</evidence>
<feature type="region of interest" description="Disordered" evidence="3">
    <location>
        <begin position="53"/>
        <end position="73"/>
    </location>
</feature>
<dbReference type="GO" id="GO:0006614">
    <property type="term" value="P:SRP-dependent cotranslational protein targeting to membrane"/>
    <property type="evidence" value="ECO:0007669"/>
    <property type="project" value="InterPro"/>
</dbReference>
<reference evidence="5 6" key="1">
    <citation type="journal article" date="2011" name="J. Bacteriol.">
        <title>Complete genome sequence and updated annotation of Desulfovibrio alaskensis G20.</title>
        <authorList>
            <person name="Hauser L.J."/>
            <person name="Land M.L."/>
            <person name="Brown S.D."/>
            <person name="Larimer F."/>
            <person name="Keller K.L."/>
            <person name="Rapp-Giles B.J."/>
            <person name="Price M.N."/>
            <person name="Lin M."/>
            <person name="Bruce D.C."/>
            <person name="Detter J.C."/>
            <person name="Tapia R."/>
            <person name="Han C.S."/>
            <person name="Goodwin L.A."/>
            <person name="Cheng J.F."/>
            <person name="Pitluck S."/>
            <person name="Copeland A."/>
            <person name="Lucas S."/>
            <person name="Nolan M."/>
            <person name="Lapidus A.L."/>
            <person name="Palumbo A.V."/>
            <person name="Wall J.D."/>
        </authorList>
    </citation>
    <scope>NUCLEOTIDE SEQUENCE [LARGE SCALE GENOMIC DNA]</scope>
    <source>
        <strain evidence="6">ATCC BAA 1058 / DSM 17464 / G20</strain>
    </source>
</reference>
<dbReference type="SUPFAM" id="SSF52540">
    <property type="entry name" value="P-loop containing nucleoside triphosphate hydrolases"/>
    <property type="match status" value="1"/>
</dbReference>
<organism evidence="5 6">
    <name type="scientific">Oleidesulfovibrio alaskensis (strain ATCC BAA-1058 / DSM 17464 / G20)</name>
    <name type="common">Desulfovibrio alaskensis</name>
    <dbReference type="NCBI Taxonomy" id="207559"/>
    <lineage>
        <taxon>Bacteria</taxon>
        <taxon>Pseudomonadati</taxon>
        <taxon>Thermodesulfobacteriota</taxon>
        <taxon>Desulfovibrionia</taxon>
        <taxon>Desulfovibrionales</taxon>
        <taxon>Desulfovibrionaceae</taxon>
        <taxon>Oleidesulfovibrio</taxon>
    </lineage>
</organism>
<evidence type="ECO:0000256" key="3">
    <source>
        <dbReference type="SAM" id="MobiDB-lite"/>
    </source>
</evidence>
<dbReference type="RefSeq" id="WP_011366518.1">
    <property type="nucleotide sequence ID" value="NC_007519.1"/>
</dbReference>
<dbReference type="KEGG" id="dde:Dde_0381"/>